<keyword evidence="5" id="KW-0472">Membrane</keyword>
<feature type="region of interest" description="Disordered" evidence="6">
    <location>
        <begin position="282"/>
        <end position="398"/>
    </location>
</feature>
<accession>A0A066YRF0</accession>
<evidence type="ECO:0000313" key="8">
    <source>
        <dbReference type="EMBL" id="KDN82569.1"/>
    </source>
</evidence>
<proteinExistence type="inferred from homology"/>
<dbReference type="InterPro" id="IPR036013">
    <property type="entry name" value="Band_7/SPFH_dom_sf"/>
</dbReference>
<dbReference type="CDD" id="cd08829">
    <property type="entry name" value="SPFH_paraslipin"/>
    <property type="match status" value="1"/>
</dbReference>
<dbReference type="InterPro" id="IPR001107">
    <property type="entry name" value="Band_7"/>
</dbReference>
<dbReference type="Proteomes" id="UP000027178">
    <property type="component" value="Unassembled WGS sequence"/>
</dbReference>
<dbReference type="PANTHER" id="PTHR43327">
    <property type="entry name" value="STOMATIN-LIKE PROTEIN 2, MITOCHONDRIAL"/>
    <property type="match status" value="1"/>
</dbReference>
<evidence type="ECO:0000256" key="6">
    <source>
        <dbReference type="SAM" id="MobiDB-lite"/>
    </source>
</evidence>
<evidence type="ECO:0000256" key="2">
    <source>
        <dbReference type="ARBA" id="ARBA00008164"/>
    </source>
</evidence>
<evidence type="ECO:0000256" key="1">
    <source>
        <dbReference type="ARBA" id="ARBA00004167"/>
    </source>
</evidence>
<keyword evidence="9" id="KW-1185">Reference proteome</keyword>
<evidence type="ECO:0000259" key="7">
    <source>
        <dbReference type="SMART" id="SM00244"/>
    </source>
</evidence>
<dbReference type="InterPro" id="IPR001972">
    <property type="entry name" value="Stomatin_HflK_fam"/>
</dbReference>
<dbReference type="PANTHER" id="PTHR43327:SF10">
    <property type="entry name" value="STOMATIN-LIKE PROTEIN 2, MITOCHONDRIAL"/>
    <property type="match status" value="1"/>
</dbReference>
<dbReference type="PROSITE" id="PS01270">
    <property type="entry name" value="BAND_7"/>
    <property type="match status" value="1"/>
</dbReference>
<evidence type="ECO:0000256" key="4">
    <source>
        <dbReference type="ARBA" id="ARBA00022989"/>
    </source>
</evidence>
<dbReference type="InterPro" id="IPR050710">
    <property type="entry name" value="Band7/mec-2_domain"/>
</dbReference>
<protein>
    <recommendedName>
        <fullName evidence="7">Band 7 domain-containing protein</fullName>
    </recommendedName>
</protein>
<dbReference type="GO" id="GO:0098552">
    <property type="term" value="C:side of membrane"/>
    <property type="evidence" value="ECO:0007669"/>
    <property type="project" value="UniProtKB-ARBA"/>
</dbReference>
<dbReference type="InterPro" id="IPR018080">
    <property type="entry name" value="Band_7/stomatin-like_CS"/>
</dbReference>
<dbReference type="EMBL" id="JNBY01000107">
    <property type="protein sequence ID" value="KDN82569.1"/>
    <property type="molecule type" value="Genomic_DNA"/>
</dbReference>
<feature type="compositionally biased region" description="Pro residues" evidence="6">
    <location>
        <begin position="298"/>
        <end position="318"/>
    </location>
</feature>
<dbReference type="SMART" id="SM00244">
    <property type="entry name" value="PHB"/>
    <property type="match status" value="1"/>
</dbReference>
<dbReference type="AlphaFoldDB" id="A0A066YRF0"/>
<comment type="subcellular location">
    <subcellularLocation>
        <location evidence="1">Membrane</location>
        <topology evidence="1">Single-pass membrane protein</topology>
    </subcellularLocation>
</comment>
<dbReference type="HOGENOM" id="CLU_024949_2_1_11"/>
<dbReference type="PATRIC" id="fig|1348663.4.peg.5564"/>
<feature type="compositionally biased region" description="Low complexity" evidence="6">
    <location>
        <begin position="319"/>
        <end position="365"/>
    </location>
</feature>
<comment type="caution">
    <text evidence="8">The sequence shown here is derived from an EMBL/GenBank/DDBJ whole genome shotgun (WGS) entry which is preliminary data.</text>
</comment>
<dbReference type="Pfam" id="PF01145">
    <property type="entry name" value="Band_7"/>
    <property type="match status" value="1"/>
</dbReference>
<keyword evidence="3" id="KW-0812">Transmembrane</keyword>
<dbReference type="eggNOG" id="COG0330">
    <property type="taxonomic scope" value="Bacteria"/>
</dbReference>
<dbReference type="GO" id="GO:0005886">
    <property type="term" value="C:plasma membrane"/>
    <property type="evidence" value="ECO:0007669"/>
    <property type="project" value="UniProtKB-ARBA"/>
</dbReference>
<dbReference type="SUPFAM" id="SSF117892">
    <property type="entry name" value="Band 7/SPFH domain"/>
    <property type="match status" value="1"/>
</dbReference>
<evidence type="ECO:0000313" key="9">
    <source>
        <dbReference type="Proteomes" id="UP000027178"/>
    </source>
</evidence>
<reference evidence="8 9" key="1">
    <citation type="submission" date="2014-05" db="EMBL/GenBank/DDBJ databases">
        <title>Draft Genome Sequence of Kitasatospora cheerisanensis KCTC 2395.</title>
        <authorList>
            <person name="Nam D.H."/>
        </authorList>
    </citation>
    <scope>NUCLEOTIDE SEQUENCE [LARGE SCALE GENOMIC DNA]</scope>
    <source>
        <strain evidence="8 9">KCTC 2395</strain>
    </source>
</reference>
<feature type="domain" description="Band 7" evidence="7">
    <location>
        <begin position="21"/>
        <end position="179"/>
    </location>
</feature>
<evidence type="ECO:0000256" key="5">
    <source>
        <dbReference type="ARBA" id="ARBA00023136"/>
    </source>
</evidence>
<keyword evidence="4" id="KW-1133">Transmembrane helix</keyword>
<organism evidence="8 9">
    <name type="scientific">Kitasatospora cheerisanensis KCTC 2395</name>
    <dbReference type="NCBI Taxonomy" id="1348663"/>
    <lineage>
        <taxon>Bacteria</taxon>
        <taxon>Bacillati</taxon>
        <taxon>Actinomycetota</taxon>
        <taxon>Actinomycetes</taxon>
        <taxon>Kitasatosporales</taxon>
        <taxon>Streptomycetaceae</taxon>
        <taxon>Kitasatospora</taxon>
    </lineage>
</organism>
<dbReference type="PRINTS" id="PR00721">
    <property type="entry name" value="STOMATIN"/>
</dbReference>
<sequence length="398" mass="42640">MEPVLIVLIVLVVVAFIALIKTIQVIPQASAAIVERFGRYTRTLSAGLNIVVPFIDTIRNRIDLREQVVPFPPQPVITSDNLVVNIDTVIYYQVTDPRAATYEVASYIQAIEQLTVTTLRNIIGSMDLESTLTSREVINAGLRGVLDEATGRWGIRVNRVELKAIEPPTSIQDSMEKQMRADRDKRAAILTAEGARQAQILRAEGEKQAAVLQAEGEAQAAVLKADGEAAAIRTVFEAIHEGDADQKLLAYQYLQTLPELAKGDANKLWIIPSEVGDALKGLGGAFQGATGGGNGAAPRPPPSPRPPPASRSTPPPPRGRSTPSTRTSARGSSPPASTRRSTSSRPAPAGPAPQARPCQRAGPARVLTPCRIPDDPWSNADPSGMINRPDSSQRGESR</sequence>
<dbReference type="Gene3D" id="3.30.479.30">
    <property type="entry name" value="Band 7 domain"/>
    <property type="match status" value="1"/>
</dbReference>
<comment type="similarity">
    <text evidence="2">Belongs to the band 7/mec-2 family.</text>
</comment>
<name>A0A066YRF0_9ACTN</name>
<feature type="compositionally biased region" description="Gly residues" evidence="6">
    <location>
        <begin position="282"/>
        <end position="295"/>
    </location>
</feature>
<evidence type="ECO:0000256" key="3">
    <source>
        <dbReference type="ARBA" id="ARBA00022692"/>
    </source>
</evidence>
<gene>
    <name evidence="8" type="ORF">KCH_57470</name>
</gene>
<dbReference type="FunFam" id="3.30.479.30:FF:000004">
    <property type="entry name" value="Putative membrane protease family, stomatin"/>
    <property type="match status" value="1"/>
</dbReference>